<dbReference type="Proteomes" id="UP001196413">
    <property type="component" value="Unassembled WGS sequence"/>
</dbReference>
<proteinExistence type="predicted"/>
<dbReference type="AlphaFoldDB" id="A0AAD5R3D7"/>
<accession>A0AAD5R3D7</accession>
<organism evidence="1 2">
    <name type="scientific">Parelaphostrongylus tenuis</name>
    <name type="common">Meningeal worm</name>
    <dbReference type="NCBI Taxonomy" id="148309"/>
    <lineage>
        <taxon>Eukaryota</taxon>
        <taxon>Metazoa</taxon>
        <taxon>Ecdysozoa</taxon>
        <taxon>Nematoda</taxon>
        <taxon>Chromadorea</taxon>
        <taxon>Rhabditida</taxon>
        <taxon>Rhabditina</taxon>
        <taxon>Rhabditomorpha</taxon>
        <taxon>Strongyloidea</taxon>
        <taxon>Metastrongylidae</taxon>
        <taxon>Parelaphostrongylus</taxon>
    </lineage>
</organism>
<evidence type="ECO:0000313" key="2">
    <source>
        <dbReference type="Proteomes" id="UP001196413"/>
    </source>
</evidence>
<sequence>MDDLVTQVTLTGASHALLQELIMVGRLEIMIGIDRTLCLLKYHLGSWFLLETYLKELASDPMRFQLAARYEQVSSGDMRLTSQVYIYV</sequence>
<comment type="caution">
    <text evidence="1">The sequence shown here is derived from an EMBL/GenBank/DDBJ whole genome shotgun (WGS) entry which is preliminary data.</text>
</comment>
<evidence type="ECO:0000313" key="1">
    <source>
        <dbReference type="EMBL" id="KAJ1368863.1"/>
    </source>
</evidence>
<reference evidence="1" key="1">
    <citation type="submission" date="2021-06" db="EMBL/GenBank/DDBJ databases">
        <title>Parelaphostrongylus tenuis whole genome reference sequence.</title>
        <authorList>
            <person name="Garwood T.J."/>
            <person name="Larsen P.A."/>
            <person name="Fountain-Jones N.M."/>
            <person name="Garbe J.R."/>
            <person name="Macchietto M.G."/>
            <person name="Kania S.A."/>
            <person name="Gerhold R.W."/>
            <person name="Richards J.E."/>
            <person name="Wolf T.M."/>
        </authorList>
    </citation>
    <scope>NUCLEOTIDE SEQUENCE</scope>
    <source>
        <strain evidence="1">MNPRO001-30</strain>
        <tissue evidence="1">Meninges</tissue>
    </source>
</reference>
<name>A0AAD5R3D7_PARTN</name>
<gene>
    <name evidence="1" type="ORF">KIN20_030212</name>
</gene>
<dbReference type="EMBL" id="JAHQIW010006337">
    <property type="protein sequence ID" value="KAJ1368863.1"/>
    <property type="molecule type" value="Genomic_DNA"/>
</dbReference>
<keyword evidence="2" id="KW-1185">Reference proteome</keyword>
<protein>
    <submittedName>
        <fullName evidence="1">Uncharacterized protein</fullName>
    </submittedName>
</protein>